<keyword evidence="3" id="KW-1185">Reference proteome</keyword>
<reference evidence="2 3" key="1">
    <citation type="submission" date="2015-12" db="EMBL/GenBank/DDBJ databases">
        <title>The genome of Folsomia candida.</title>
        <authorList>
            <person name="Faddeeva A."/>
            <person name="Derks M.F."/>
            <person name="Anvar Y."/>
            <person name="Smit S."/>
            <person name="Van Straalen N."/>
            <person name="Roelofs D."/>
        </authorList>
    </citation>
    <scope>NUCLEOTIDE SEQUENCE [LARGE SCALE GENOMIC DNA]</scope>
    <source>
        <strain evidence="2 3">VU population</strain>
        <tissue evidence="2">Whole body</tissue>
    </source>
</reference>
<evidence type="ECO:0000313" key="3">
    <source>
        <dbReference type="Proteomes" id="UP000198287"/>
    </source>
</evidence>
<dbReference type="AlphaFoldDB" id="A0A226D9C2"/>
<dbReference type="GO" id="GO:0016020">
    <property type="term" value="C:membrane"/>
    <property type="evidence" value="ECO:0007669"/>
    <property type="project" value="InterPro"/>
</dbReference>
<dbReference type="EMBL" id="LNIX01000028">
    <property type="protein sequence ID" value="OXA41740.1"/>
    <property type="molecule type" value="Genomic_DNA"/>
</dbReference>
<dbReference type="Proteomes" id="UP000198287">
    <property type="component" value="Unassembled WGS sequence"/>
</dbReference>
<evidence type="ECO:0000256" key="1">
    <source>
        <dbReference type="SAM" id="SignalP"/>
    </source>
</evidence>
<proteinExistence type="predicted"/>
<sequence>MRQFSILLVLILTNLLSHSTQGQRKTINGEDSGPVQSWNVKLKNLIRKLYPNYYNYNDDDIRPSAPEDEETPTATQVEIYFRDFRVTGLSNYYDYRGTMSPRLDIAADLVTEYTDPRRSFDTSEINGASYVRIPGEGRVWTPELRCYNASQGYSTSWTIIQPNYYSNQELLVSSSGRVFRRIPVSIMQIVGTGDVYNSEATFKFQISPQLYTLDEVKLNWRLRNPVELVVADGLPLPVVTTGTCKRTEDDGSFGIRKFSCVELTIRTRGNYGMTITPTTTTPSTYFYTGMTTPTTVWPA</sequence>
<gene>
    <name evidence="2" type="ORF">Fcan01_23435</name>
</gene>
<dbReference type="InterPro" id="IPR036734">
    <property type="entry name" value="Neur_chan_lig-bd_sf"/>
</dbReference>
<protein>
    <submittedName>
        <fullName evidence="2">Glutamate-gated chloride channel</fullName>
    </submittedName>
</protein>
<comment type="caution">
    <text evidence="2">The sequence shown here is derived from an EMBL/GenBank/DDBJ whole genome shotgun (WGS) entry which is preliminary data.</text>
</comment>
<evidence type="ECO:0000313" key="2">
    <source>
        <dbReference type="EMBL" id="OXA41740.1"/>
    </source>
</evidence>
<organism evidence="2 3">
    <name type="scientific">Folsomia candida</name>
    <name type="common">Springtail</name>
    <dbReference type="NCBI Taxonomy" id="158441"/>
    <lineage>
        <taxon>Eukaryota</taxon>
        <taxon>Metazoa</taxon>
        <taxon>Ecdysozoa</taxon>
        <taxon>Arthropoda</taxon>
        <taxon>Hexapoda</taxon>
        <taxon>Collembola</taxon>
        <taxon>Entomobryomorpha</taxon>
        <taxon>Isotomoidea</taxon>
        <taxon>Isotomidae</taxon>
        <taxon>Proisotominae</taxon>
        <taxon>Folsomia</taxon>
    </lineage>
</organism>
<feature type="signal peptide" evidence="1">
    <location>
        <begin position="1"/>
        <end position="22"/>
    </location>
</feature>
<feature type="chain" id="PRO_5012081777" evidence="1">
    <location>
        <begin position="23"/>
        <end position="299"/>
    </location>
</feature>
<keyword evidence="1" id="KW-0732">Signal</keyword>
<dbReference type="SUPFAM" id="SSF63712">
    <property type="entry name" value="Nicotinic receptor ligand binding domain-like"/>
    <property type="match status" value="1"/>
</dbReference>
<dbReference type="Gene3D" id="2.70.170.10">
    <property type="entry name" value="Neurotransmitter-gated ion-channel ligand-binding domain"/>
    <property type="match status" value="1"/>
</dbReference>
<dbReference type="GO" id="GO:0005230">
    <property type="term" value="F:extracellular ligand-gated monoatomic ion channel activity"/>
    <property type="evidence" value="ECO:0007669"/>
    <property type="project" value="InterPro"/>
</dbReference>
<accession>A0A226D9C2</accession>
<name>A0A226D9C2_FOLCA</name>